<dbReference type="GO" id="GO:0016836">
    <property type="term" value="F:hydro-lyase activity"/>
    <property type="evidence" value="ECO:0007669"/>
    <property type="project" value="TreeGrafter"/>
</dbReference>
<protein>
    <recommendedName>
        <fullName evidence="7">Enoyl-CoA hydratase domain-containing protein 3, mitochondrial</fullName>
    </recommendedName>
</protein>
<dbReference type="CDD" id="cd06558">
    <property type="entry name" value="crotonase-like"/>
    <property type="match status" value="1"/>
</dbReference>
<dbReference type="GO" id="GO:0006631">
    <property type="term" value="P:fatty acid metabolic process"/>
    <property type="evidence" value="ECO:0007669"/>
    <property type="project" value="UniProtKB-KW"/>
</dbReference>
<name>A0A7S0AGN2_9STRA</name>
<evidence type="ECO:0000256" key="2">
    <source>
        <dbReference type="ARBA" id="ARBA00022832"/>
    </source>
</evidence>
<dbReference type="InterPro" id="IPR014748">
    <property type="entry name" value="Enoyl-CoA_hydra_C"/>
</dbReference>
<organism evidence="8">
    <name type="scientific">Minutocellus polymorphus</name>
    <dbReference type="NCBI Taxonomy" id="265543"/>
    <lineage>
        <taxon>Eukaryota</taxon>
        <taxon>Sar</taxon>
        <taxon>Stramenopiles</taxon>
        <taxon>Ochrophyta</taxon>
        <taxon>Bacillariophyta</taxon>
        <taxon>Mediophyceae</taxon>
        <taxon>Cymatosirophycidae</taxon>
        <taxon>Cymatosirales</taxon>
        <taxon>Cymatosiraceae</taxon>
        <taxon>Minutocellus</taxon>
    </lineage>
</organism>
<dbReference type="SUPFAM" id="SSF52096">
    <property type="entry name" value="ClpP/crotonase"/>
    <property type="match status" value="1"/>
</dbReference>
<keyword evidence="5" id="KW-0496">Mitochondrion</keyword>
<dbReference type="Gene3D" id="1.10.12.10">
    <property type="entry name" value="Lyase 2-enoyl-coa Hydratase, Chain A, domain 2"/>
    <property type="match status" value="1"/>
</dbReference>
<evidence type="ECO:0000256" key="7">
    <source>
        <dbReference type="ARBA" id="ARBA00040545"/>
    </source>
</evidence>
<dbReference type="Gene3D" id="3.90.226.10">
    <property type="entry name" value="2-enoyl-CoA Hydratase, Chain A, domain 1"/>
    <property type="match status" value="1"/>
</dbReference>
<keyword evidence="4" id="KW-0443">Lipid metabolism</keyword>
<evidence type="ECO:0000256" key="1">
    <source>
        <dbReference type="ARBA" id="ARBA00004173"/>
    </source>
</evidence>
<comment type="function">
    <text evidence="6">May play a role in fatty acid biosynthesis and insulin sensitivity.</text>
</comment>
<evidence type="ECO:0000256" key="5">
    <source>
        <dbReference type="ARBA" id="ARBA00023128"/>
    </source>
</evidence>
<reference evidence="8" key="1">
    <citation type="submission" date="2021-01" db="EMBL/GenBank/DDBJ databases">
        <authorList>
            <person name="Corre E."/>
            <person name="Pelletier E."/>
            <person name="Niang G."/>
            <person name="Scheremetjew M."/>
            <person name="Finn R."/>
            <person name="Kale V."/>
            <person name="Holt S."/>
            <person name="Cochrane G."/>
            <person name="Meng A."/>
            <person name="Brown T."/>
            <person name="Cohen L."/>
        </authorList>
    </citation>
    <scope>NUCLEOTIDE SEQUENCE</scope>
    <source>
        <strain evidence="8">CCMP3303</strain>
    </source>
</reference>
<evidence type="ECO:0000256" key="6">
    <source>
        <dbReference type="ARBA" id="ARBA00037410"/>
    </source>
</evidence>
<evidence type="ECO:0000256" key="4">
    <source>
        <dbReference type="ARBA" id="ARBA00023098"/>
    </source>
</evidence>
<dbReference type="InterPro" id="IPR001753">
    <property type="entry name" value="Enoyl-CoA_hydra/iso"/>
</dbReference>
<sequence>MSASNIGPIMRHWIRNGIGTIALANKVNRNALSFHTLDVLHNQLRQFLDDPSVKVVILQSDIENVFSSGHDLKEIQKLQMRHQTNSNDMDEDGVVARDRLRRLFELCSDTMQSISTSDTPVIAKVDGVATAAGCQLVASCDLAYASDRSIFATPGVNLGLFCSTPAVALGRSVASPKHAMEMLLTGRGIRAADAERIGLINRAVSVGELNARVQKIAEDVASKSRDAVKCGKPLFYRQMELDLSQAYDVASRAMVNDVLDQEDCREGIDAFLSKRTPTWKRT</sequence>
<dbReference type="EMBL" id="HBEJ01002906">
    <property type="protein sequence ID" value="CAD8361993.1"/>
    <property type="molecule type" value="Transcribed_RNA"/>
</dbReference>
<keyword evidence="3" id="KW-0809">Transit peptide</keyword>
<evidence type="ECO:0000313" key="8">
    <source>
        <dbReference type="EMBL" id="CAD8361993.1"/>
    </source>
</evidence>
<dbReference type="InterPro" id="IPR029045">
    <property type="entry name" value="ClpP/crotonase-like_dom_sf"/>
</dbReference>
<comment type="subcellular location">
    <subcellularLocation>
        <location evidence="1">Mitochondrion</location>
    </subcellularLocation>
</comment>
<dbReference type="GO" id="GO:0005739">
    <property type="term" value="C:mitochondrion"/>
    <property type="evidence" value="ECO:0007669"/>
    <property type="project" value="UniProtKB-SubCell"/>
</dbReference>
<gene>
    <name evidence="8" type="ORF">MPOL1434_LOCUS1704</name>
</gene>
<evidence type="ECO:0000256" key="3">
    <source>
        <dbReference type="ARBA" id="ARBA00022946"/>
    </source>
</evidence>
<dbReference type="AlphaFoldDB" id="A0A7S0AGN2"/>
<dbReference type="PANTHER" id="PTHR43602">
    <property type="match status" value="1"/>
</dbReference>
<dbReference type="Pfam" id="PF00378">
    <property type="entry name" value="ECH_1"/>
    <property type="match status" value="1"/>
</dbReference>
<proteinExistence type="predicted"/>
<keyword evidence="2" id="KW-0276">Fatty acid metabolism</keyword>
<dbReference type="InterPro" id="IPR052377">
    <property type="entry name" value="Mitochondrial_ECH-domain"/>
</dbReference>
<accession>A0A7S0AGN2</accession>
<dbReference type="PANTHER" id="PTHR43602:SF1">
    <property type="entry name" value="ENOYL-COA HYDRATASE DOMAIN-CONTAINING PROTEIN 3, MITOCHONDRIAL"/>
    <property type="match status" value="1"/>
</dbReference>